<dbReference type="EMBL" id="GL377623">
    <property type="protein sequence ID" value="EFJ15338.1"/>
    <property type="molecule type" value="Genomic_DNA"/>
</dbReference>
<accession>D8SJD2</accession>
<dbReference type="SUPFAM" id="SSF51197">
    <property type="entry name" value="Clavaminate synthase-like"/>
    <property type="match status" value="1"/>
</dbReference>
<feature type="non-terminal residue" evidence="1">
    <location>
        <position position="1"/>
    </location>
</feature>
<sequence>IQILSNRKYKSIKHQVLVQHDQTHLSIVAFCNPSQDVVIRPLPKLINEKSTNLQVNFV</sequence>
<dbReference type="InParanoid" id="D8SJD2"/>
<dbReference type="Gene3D" id="2.60.120.330">
    <property type="entry name" value="B-lactam Antibiotic, Isopenicillin N Synthase, Chain"/>
    <property type="match status" value="1"/>
</dbReference>
<gene>
    <name evidence="1" type="ORF">SELMODRAFT_118442</name>
</gene>
<organism evidence="2">
    <name type="scientific">Selaginella moellendorffii</name>
    <name type="common">Spikemoss</name>
    <dbReference type="NCBI Taxonomy" id="88036"/>
    <lineage>
        <taxon>Eukaryota</taxon>
        <taxon>Viridiplantae</taxon>
        <taxon>Streptophyta</taxon>
        <taxon>Embryophyta</taxon>
        <taxon>Tracheophyta</taxon>
        <taxon>Lycopodiopsida</taxon>
        <taxon>Selaginellales</taxon>
        <taxon>Selaginellaceae</taxon>
        <taxon>Selaginella</taxon>
    </lineage>
</organism>
<reference evidence="1" key="1">
    <citation type="journal article" date="2011" name="Science">
        <title>The Selaginella genome identifies genetic changes associated with the evolution of vascular plants.</title>
        <authorList>
            <person name="Banks J.A."/>
            <person name="Nishiyama T."/>
            <person name="Hasebe M."/>
            <person name="Bowman J.L."/>
            <person name="Gribskov M."/>
            <person name="dePamphilis C."/>
            <person name="Albert V.A."/>
            <person name="Aono N."/>
            <person name="Aoyama T."/>
            <person name="Ambrose B.A."/>
            <person name="Ashton N.W."/>
            <person name="Axtell M.J."/>
            <person name="Barker E."/>
            <person name="Barker M.S."/>
            <person name="Bennetzen J.L."/>
            <person name="Bonawitz N.D."/>
            <person name="Chapple C."/>
            <person name="Cheng C."/>
            <person name="Correa L.G."/>
            <person name="Dacre M."/>
            <person name="DeBarry J."/>
            <person name="Dreyer I."/>
            <person name="Elias M."/>
            <person name="Engstrom E.M."/>
            <person name="Estelle M."/>
            <person name="Feng L."/>
            <person name="Finet C."/>
            <person name="Floyd S.K."/>
            <person name="Frommer W.B."/>
            <person name="Fujita T."/>
            <person name="Gramzow L."/>
            <person name="Gutensohn M."/>
            <person name="Harholt J."/>
            <person name="Hattori M."/>
            <person name="Heyl A."/>
            <person name="Hirai T."/>
            <person name="Hiwatashi Y."/>
            <person name="Ishikawa M."/>
            <person name="Iwata M."/>
            <person name="Karol K.G."/>
            <person name="Koehler B."/>
            <person name="Kolukisaoglu U."/>
            <person name="Kubo M."/>
            <person name="Kurata T."/>
            <person name="Lalonde S."/>
            <person name="Li K."/>
            <person name="Li Y."/>
            <person name="Litt A."/>
            <person name="Lyons E."/>
            <person name="Manning G."/>
            <person name="Maruyama T."/>
            <person name="Michael T.P."/>
            <person name="Mikami K."/>
            <person name="Miyazaki S."/>
            <person name="Morinaga S."/>
            <person name="Murata T."/>
            <person name="Mueller-Roeber B."/>
            <person name="Nelson D.R."/>
            <person name="Obara M."/>
            <person name="Oguri Y."/>
            <person name="Olmstead R.G."/>
            <person name="Onodera N."/>
            <person name="Petersen B.L."/>
            <person name="Pils B."/>
            <person name="Prigge M."/>
            <person name="Rensing S.A."/>
            <person name="Riano-Pachon D.M."/>
            <person name="Roberts A.W."/>
            <person name="Sato Y."/>
            <person name="Scheller H.V."/>
            <person name="Schulz B."/>
            <person name="Schulz C."/>
            <person name="Shakirov E.V."/>
            <person name="Shibagaki N."/>
            <person name="Shinohara N."/>
            <person name="Shippen D.E."/>
            <person name="Soerensen I."/>
            <person name="Sotooka R."/>
            <person name="Sugimoto N."/>
            <person name="Sugita M."/>
            <person name="Sumikawa N."/>
            <person name="Tanurdzic M."/>
            <person name="Theissen G."/>
            <person name="Ulvskov P."/>
            <person name="Wakazuki S."/>
            <person name="Weng J.K."/>
            <person name="Willats W.W."/>
            <person name="Wipf D."/>
            <person name="Wolf P.G."/>
            <person name="Yang L."/>
            <person name="Zimmer A.D."/>
            <person name="Zhu Q."/>
            <person name="Mitros T."/>
            <person name="Hellsten U."/>
            <person name="Loque D."/>
            <person name="Otillar R."/>
            <person name="Salamov A."/>
            <person name="Schmutz J."/>
            <person name="Shapiro H."/>
            <person name="Lindquist E."/>
            <person name="Lucas S."/>
            <person name="Rokhsar D."/>
            <person name="Grigoriev I.V."/>
        </authorList>
    </citation>
    <scope>NUCLEOTIDE SEQUENCE [LARGE SCALE GENOMIC DNA]</scope>
</reference>
<dbReference type="InterPro" id="IPR027443">
    <property type="entry name" value="IPNS-like_sf"/>
</dbReference>
<evidence type="ECO:0008006" key="3">
    <source>
        <dbReference type="Google" id="ProtNLM"/>
    </source>
</evidence>
<dbReference type="KEGG" id="smo:SELMODRAFT_118442"/>
<proteinExistence type="predicted"/>
<name>D8SJD2_SELML</name>
<dbReference type="Proteomes" id="UP000001514">
    <property type="component" value="Unassembled WGS sequence"/>
</dbReference>
<protein>
    <recommendedName>
        <fullName evidence="3">Isopenicillin N synthase-like Fe(2+) 2OG dioxygenase domain-containing protein</fullName>
    </recommendedName>
</protein>
<dbReference type="AlphaFoldDB" id="D8SJD2"/>
<keyword evidence="2" id="KW-1185">Reference proteome</keyword>
<dbReference type="HOGENOM" id="CLU_2985224_0_0_1"/>
<dbReference type="Gramene" id="EFJ15338">
    <property type="protein sequence ID" value="EFJ15338"/>
    <property type="gene ID" value="SELMODRAFT_118442"/>
</dbReference>
<evidence type="ECO:0000313" key="2">
    <source>
        <dbReference type="Proteomes" id="UP000001514"/>
    </source>
</evidence>
<evidence type="ECO:0000313" key="1">
    <source>
        <dbReference type="EMBL" id="EFJ15338.1"/>
    </source>
</evidence>